<dbReference type="InterPro" id="IPR008893">
    <property type="entry name" value="WGR_domain"/>
</dbReference>
<dbReference type="Proteomes" id="UP000282125">
    <property type="component" value="Unassembled WGS sequence"/>
</dbReference>
<dbReference type="PROSITE" id="PS51977">
    <property type="entry name" value="WGR"/>
    <property type="match status" value="1"/>
</dbReference>
<dbReference type="InterPro" id="IPR049809">
    <property type="entry name" value="YehF/YfeS-like_WGR"/>
</dbReference>
<feature type="domain" description="WGR" evidence="1">
    <location>
        <begin position="1"/>
        <end position="77"/>
    </location>
</feature>
<dbReference type="EMBL" id="RRAZ01000013">
    <property type="protein sequence ID" value="RRH74490.1"/>
    <property type="molecule type" value="Genomic_DNA"/>
</dbReference>
<evidence type="ECO:0000313" key="2">
    <source>
        <dbReference type="EMBL" id="RRH74490.1"/>
    </source>
</evidence>
<accession>A0A3P3DJN5</accession>
<gene>
    <name evidence="2" type="ORF">EG244_10420</name>
</gene>
<evidence type="ECO:0000259" key="1">
    <source>
        <dbReference type="PROSITE" id="PS51977"/>
    </source>
</evidence>
<dbReference type="SUPFAM" id="SSF142921">
    <property type="entry name" value="WGR domain-like"/>
    <property type="match status" value="1"/>
</dbReference>
<evidence type="ECO:0000313" key="3">
    <source>
        <dbReference type="Proteomes" id="UP000282125"/>
    </source>
</evidence>
<name>A0A3P3DJN5_9RHOB</name>
<dbReference type="InterPro" id="IPR036930">
    <property type="entry name" value="WGR_dom_sf"/>
</dbReference>
<proteinExistence type="predicted"/>
<dbReference type="RefSeq" id="WP_124964945.1">
    <property type="nucleotide sequence ID" value="NZ_RRAZ01000013.1"/>
</dbReference>
<reference evidence="2 3" key="1">
    <citation type="submission" date="2018-11" db="EMBL/GenBank/DDBJ databases">
        <title>Gemmobacter sp. nov., YIM 102744-1 draft genome.</title>
        <authorList>
            <person name="Li G."/>
            <person name="Jiang Y."/>
        </authorList>
    </citation>
    <scope>NUCLEOTIDE SEQUENCE [LARGE SCALE GENOMIC DNA]</scope>
    <source>
        <strain evidence="2 3">YIM 102744-1</strain>
    </source>
</reference>
<dbReference type="OrthoDB" id="5801306at2"/>
<dbReference type="SMART" id="SM00773">
    <property type="entry name" value="WGR"/>
    <property type="match status" value="1"/>
</dbReference>
<organism evidence="2 3">
    <name type="scientific">Falsigemmobacter faecalis</name>
    <dbReference type="NCBI Taxonomy" id="2488730"/>
    <lineage>
        <taxon>Bacteria</taxon>
        <taxon>Pseudomonadati</taxon>
        <taxon>Pseudomonadota</taxon>
        <taxon>Alphaproteobacteria</taxon>
        <taxon>Rhodobacterales</taxon>
        <taxon>Paracoccaceae</taxon>
        <taxon>Falsigemmobacter</taxon>
    </lineage>
</organism>
<dbReference type="AlphaFoldDB" id="A0A3P3DJN5"/>
<dbReference type="Gene3D" id="2.20.140.10">
    <property type="entry name" value="WGR domain"/>
    <property type="match status" value="1"/>
</dbReference>
<protein>
    <submittedName>
        <fullName evidence="2">WGR domain-containing protein</fullName>
    </submittedName>
</protein>
<dbReference type="CDD" id="cd07996">
    <property type="entry name" value="WGR_MMR_like"/>
    <property type="match status" value="1"/>
</dbReference>
<comment type="caution">
    <text evidence="2">The sequence shown here is derived from an EMBL/GenBank/DDBJ whole genome shotgun (WGS) entry which is preliminary data.</text>
</comment>
<dbReference type="Pfam" id="PF05406">
    <property type="entry name" value="WGR"/>
    <property type="match status" value="1"/>
</dbReference>
<keyword evidence="3" id="KW-1185">Reference proteome</keyword>
<sequence>MNALYYINPVINARRFYLIRVEHDLFGESIIVRSWGRIGSKGSTRIDRYGDIGSAMACAAKIYKRKIAKGYTETLCR</sequence>